<evidence type="ECO:0000313" key="1">
    <source>
        <dbReference type="EMBL" id="ATV53394.1"/>
    </source>
</evidence>
<name>A0A246EWU1_PREIN</name>
<gene>
    <name evidence="1" type="ORF">CTM50_10410</name>
    <name evidence="3" type="ORF">CTM59_11725</name>
    <name evidence="2" type="ORF">CUB97_03455</name>
</gene>
<proteinExistence type="predicted"/>
<evidence type="ECO:0000313" key="6">
    <source>
        <dbReference type="Proteomes" id="UP000231201"/>
    </source>
</evidence>
<evidence type="ECO:0000313" key="2">
    <source>
        <dbReference type="EMBL" id="PJF00403.1"/>
    </source>
</evidence>
<protein>
    <submittedName>
        <fullName evidence="3">Uncharacterized protein</fullName>
    </submittedName>
</protein>
<dbReference type="Proteomes" id="UP000228641">
    <property type="component" value="Unassembled WGS sequence"/>
</dbReference>
<dbReference type="EMBL" id="PENH01000003">
    <property type="protein sequence ID" value="PJI23874.1"/>
    <property type="molecule type" value="Genomic_DNA"/>
</dbReference>
<evidence type="ECO:0000313" key="4">
    <source>
        <dbReference type="Proteomes" id="UP000228641"/>
    </source>
</evidence>
<dbReference type="Proteomes" id="UP000231201">
    <property type="component" value="Unassembled WGS sequence"/>
</dbReference>
<organism evidence="3 6">
    <name type="scientific">Prevotella intermedia</name>
    <dbReference type="NCBI Taxonomy" id="28131"/>
    <lineage>
        <taxon>Bacteria</taxon>
        <taxon>Pseudomonadati</taxon>
        <taxon>Bacteroidota</taxon>
        <taxon>Bacteroidia</taxon>
        <taxon>Bacteroidales</taxon>
        <taxon>Prevotellaceae</taxon>
        <taxon>Prevotella</taxon>
    </lineage>
</organism>
<dbReference type="EMBL" id="PGGD01000001">
    <property type="protein sequence ID" value="PJF00403.1"/>
    <property type="molecule type" value="Genomic_DNA"/>
</dbReference>
<evidence type="ECO:0000313" key="5">
    <source>
        <dbReference type="Proteomes" id="UP000229323"/>
    </source>
</evidence>
<accession>A0A246EWU1</accession>
<reference evidence="2 4" key="1">
    <citation type="submission" date="2017-11" db="EMBL/GenBank/DDBJ databases">
        <title>Genome sequencing of Prevotella intermedia KCOM 1779.</title>
        <authorList>
            <person name="Kook J.-K."/>
            <person name="Park S.-N."/>
            <person name="Lim Y.K."/>
        </authorList>
    </citation>
    <scope>NUCLEOTIDE SEQUENCE [LARGE SCALE GENOMIC DNA]</scope>
    <source>
        <strain evidence="2 4">KCOM 1779</strain>
    </source>
</reference>
<sequence>MFCHILNACLVKCYTSSNEDKIFIIFEILQVNAKWGGQPLAGLPNTEIDQPHLYFIFFLKKYLPLSKKKI</sequence>
<dbReference type="AlphaFoldDB" id="A0A246EWU1"/>
<evidence type="ECO:0000313" key="3">
    <source>
        <dbReference type="EMBL" id="PJI23874.1"/>
    </source>
</evidence>
<reference evidence="1 5" key="2">
    <citation type="submission" date="2017-11" db="EMBL/GenBank/DDBJ databases">
        <title>Genome sequencing of Prevotella intermedia KCOM 2033.</title>
        <authorList>
            <person name="Kook J.-K."/>
            <person name="Park S.-N."/>
            <person name="Lim Y.K."/>
        </authorList>
    </citation>
    <scope>NUCLEOTIDE SEQUENCE [LARGE SCALE GENOMIC DNA]</scope>
    <source>
        <strain evidence="1 5">KCOM 2033</strain>
    </source>
</reference>
<reference evidence="3 6" key="3">
    <citation type="submission" date="2017-11" db="EMBL/GenBank/DDBJ databases">
        <title>Genome sequencing of Prevotella intermedia KCOM 2833.</title>
        <authorList>
            <person name="Kook J.-K."/>
            <person name="Park S.-N."/>
            <person name="Lim Y.K."/>
        </authorList>
    </citation>
    <scope>NUCLEOTIDE SEQUENCE [LARGE SCALE GENOMIC DNA]</scope>
    <source>
        <strain evidence="3 6">KCOM 2833</strain>
    </source>
</reference>
<dbReference type="EMBL" id="CP024696">
    <property type="protein sequence ID" value="ATV53394.1"/>
    <property type="molecule type" value="Genomic_DNA"/>
</dbReference>
<dbReference type="Proteomes" id="UP000229323">
    <property type="component" value="Chromosome"/>
</dbReference>